<dbReference type="EMBL" id="CM034409">
    <property type="protein sequence ID" value="KAJ0171648.1"/>
    <property type="molecule type" value="Genomic_DNA"/>
</dbReference>
<proteinExistence type="predicted"/>
<keyword evidence="2" id="KW-1185">Reference proteome</keyword>
<reference evidence="1 2" key="1">
    <citation type="journal article" date="2021" name="Front. Genet.">
        <title>Chromosome-Level Genome Assembly Reveals Significant Gene Expansion in the Toll and IMD Signaling Pathways of Dendrolimus kikuchii.</title>
        <authorList>
            <person name="Zhou J."/>
            <person name="Wu P."/>
            <person name="Xiong Z."/>
            <person name="Liu N."/>
            <person name="Zhao N."/>
            <person name="Ji M."/>
            <person name="Qiu Y."/>
            <person name="Yang B."/>
        </authorList>
    </citation>
    <scope>NUCLEOTIDE SEQUENCE [LARGE SCALE GENOMIC DNA]</scope>
    <source>
        <strain evidence="1">Ann1</strain>
    </source>
</reference>
<gene>
    <name evidence="1" type="ORF">K1T71_012411</name>
</gene>
<evidence type="ECO:0000313" key="2">
    <source>
        <dbReference type="Proteomes" id="UP000824533"/>
    </source>
</evidence>
<comment type="caution">
    <text evidence="1">The sequence shown here is derived from an EMBL/GenBank/DDBJ whole genome shotgun (WGS) entry which is preliminary data.</text>
</comment>
<name>A0ACC1CJ81_9NEOP</name>
<protein>
    <submittedName>
        <fullName evidence="1">Uncharacterized protein</fullName>
    </submittedName>
</protein>
<evidence type="ECO:0000313" key="1">
    <source>
        <dbReference type="EMBL" id="KAJ0171648.1"/>
    </source>
</evidence>
<accession>A0ACC1CJ81</accession>
<dbReference type="Proteomes" id="UP000824533">
    <property type="component" value="Linkage Group LG23"/>
</dbReference>
<organism evidence="1 2">
    <name type="scientific">Dendrolimus kikuchii</name>
    <dbReference type="NCBI Taxonomy" id="765133"/>
    <lineage>
        <taxon>Eukaryota</taxon>
        <taxon>Metazoa</taxon>
        <taxon>Ecdysozoa</taxon>
        <taxon>Arthropoda</taxon>
        <taxon>Hexapoda</taxon>
        <taxon>Insecta</taxon>
        <taxon>Pterygota</taxon>
        <taxon>Neoptera</taxon>
        <taxon>Endopterygota</taxon>
        <taxon>Lepidoptera</taxon>
        <taxon>Glossata</taxon>
        <taxon>Ditrysia</taxon>
        <taxon>Bombycoidea</taxon>
        <taxon>Lasiocampidae</taxon>
        <taxon>Dendrolimus</taxon>
    </lineage>
</organism>
<sequence length="771" mass="82079">MRQFLALDDLSPLTSSDEEGIVPPLMPPPKAAAKGPEAKRGRGRPPTTGEYVGLAEAKQKYVEAQRAALALETEKEIVERASAMATTRVTRSRAAPTLASQPSPEASAEHAQGLKQQITDSLAVVSGVAKVSKGLKGTLQKALKEAAAAIQEASEELLSRTSSEEVALLRAANCRMESEIADLRNELQKLQTELVRPRVAAPPPVEPPPNVESVMAANLERMTLLFESRFAAMEERMRSAQLASSPRPAPTPSPAPPSRRSLPSSPSMLRPSAEEFPPLPSQRVSTETVVTECIPPPPTCPAPLPSSAAADEGWTTVSKRKRKAAQPPSGTQPAAAAANAPTTRARRQRGRGRGGKRKGDEAQAPASQPPPPPPPPPKKETRARGRKVPRLRPPKSSAVVLTMQSGAEERGVTYASLLSQAKANIRLADLGIEGGLRLKRARTGARMLVVPGATSAPQADALAVSLRTVLKAEDVRVSRPEKAVYVRVSGLDDTTEGEDVAAAIARTTGCSLESIKATKARVAATKNPPPAKGEKAREVARNEALRRYLALDDLDAMMESSSSLSSSDEEERPAPKTPAKAKAAAKAPDAKRGRGRPPTTGEYVGLADAKKALVEAQRAELELQAEKEIVEQASAMATVRLTRLQTGPPPESQAPPDARVAHAEGLQRQIADSLAVVTNVAKVSKGLKGTLQKALKDAAAAIQEASEELLSRTSSEEVALLRAANSRMEVEIADLRKELRSLQTEPARPRAAPAPPPADHRPPWRRRWPRA</sequence>